<dbReference type="SMART" id="SM00261">
    <property type="entry name" value="FU"/>
    <property type="match status" value="7"/>
</dbReference>
<dbReference type="Gene3D" id="2.10.220.10">
    <property type="entry name" value="Hormone Receptor, Insulin-like Growth Factor Receptor 1, Chain A, domain 2"/>
    <property type="match status" value="2"/>
</dbReference>
<evidence type="ECO:0000313" key="9">
    <source>
        <dbReference type="Proteomes" id="UP001162131"/>
    </source>
</evidence>
<dbReference type="Proteomes" id="UP001162131">
    <property type="component" value="Unassembled WGS sequence"/>
</dbReference>
<feature type="domain" description="TNFR-Cys" evidence="7">
    <location>
        <begin position="662"/>
        <end position="699"/>
    </location>
</feature>
<dbReference type="GO" id="GO:0005802">
    <property type="term" value="C:trans-Golgi network"/>
    <property type="evidence" value="ECO:0007669"/>
    <property type="project" value="TreeGrafter"/>
</dbReference>
<evidence type="ECO:0000256" key="4">
    <source>
        <dbReference type="ARBA" id="ARBA00023157"/>
    </source>
</evidence>
<feature type="chain" id="PRO_5043717631" description="TNFR-Cys domain-containing protein" evidence="6">
    <location>
        <begin position="18"/>
        <end position="1684"/>
    </location>
</feature>
<keyword evidence="4" id="KW-1015">Disulfide bond</keyword>
<evidence type="ECO:0000256" key="5">
    <source>
        <dbReference type="SAM" id="Phobius"/>
    </source>
</evidence>
<organism evidence="8 9">
    <name type="scientific">Blepharisma stoltei</name>
    <dbReference type="NCBI Taxonomy" id="1481888"/>
    <lineage>
        <taxon>Eukaryota</taxon>
        <taxon>Sar</taxon>
        <taxon>Alveolata</taxon>
        <taxon>Ciliophora</taxon>
        <taxon>Postciliodesmatophora</taxon>
        <taxon>Heterotrichea</taxon>
        <taxon>Heterotrichida</taxon>
        <taxon>Blepharismidae</taxon>
        <taxon>Blepharisma</taxon>
    </lineage>
</organism>
<dbReference type="PROSITE" id="PS00652">
    <property type="entry name" value="TNFR_NGFR_1"/>
    <property type="match status" value="2"/>
</dbReference>
<dbReference type="SUPFAM" id="SSF49899">
    <property type="entry name" value="Concanavalin A-like lectins/glucanases"/>
    <property type="match status" value="3"/>
</dbReference>
<keyword evidence="6" id="KW-0732">Signal</keyword>
<evidence type="ECO:0000313" key="8">
    <source>
        <dbReference type="EMBL" id="CAG9335769.1"/>
    </source>
</evidence>
<dbReference type="GO" id="GO:0016485">
    <property type="term" value="P:protein processing"/>
    <property type="evidence" value="ECO:0007669"/>
    <property type="project" value="TreeGrafter"/>
</dbReference>
<feature type="transmembrane region" description="Helical" evidence="5">
    <location>
        <begin position="1420"/>
        <end position="1443"/>
    </location>
</feature>
<evidence type="ECO:0000256" key="3">
    <source>
        <dbReference type="ARBA" id="ARBA00022825"/>
    </source>
</evidence>
<feature type="transmembrane region" description="Helical" evidence="5">
    <location>
        <begin position="1381"/>
        <end position="1400"/>
    </location>
</feature>
<name>A0AAU9K7R1_9CILI</name>
<feature type="signal peptide" evidence="6">
    <location>
        <begin position="1"/>
        <end position="17"/>
    </location>
</feature>
<feature type="transmembrane region" description="Helical" evidence="5">
    <location>
        <begin position="1511"/>
        <end position="1529"/>
    </location>
</feature>
<keyword evidence="3" id="KW-0720">Serine protease</keyword>
<keyword evidence="1" id="KW-0645">Protease</keyword>
<dbReference type="InterPro" id="IPR013320">
    <property type="entry name" value="ConA-like_dom_sf"/>
</dbReference>
<keyword evidence="5" id="KW-1133">Transmembrane helix</keyword>
<keyword evidence="5" id="KW-0472">Membrane</keyword>
<dbReference type="InterPro" id="IPR009030">
    <property type="entry name" value="Growth_fac_rcpt_cys_sf"/>
</dbReference>
<evidence type="ECO:0000256" key="6">
    <source>
        <dbReference type="SAM" id="SignalP"/>
    </source>
</evidence>
<feature type="domain" description="TNFR-Cys" evidence="7">
    <location>
        <begin position="1030"/>
        <end position="1070"/>
    </location>
</feature>
<feature type="transmembrane region" description="Helical" evidence="5">
    <location>
        <begin position="1535"/>
        <end position="1552"/>
    </location>
</feature>
<accession>A0AAU9K7R1</accession>
<feature type="transmembrane region" description="Helical" evidence="5">
    <location>
        <begin position="1449"/>
        <end position="1472"/>
    </location>
</feature>
<protein>
    <recommendedName>
        <fullName evidence="7">TNFR-Cys domain-containing protein</fullName>
    </recommendedName>
</protein>
<gene>
    <name evidence="8" type="ORF">BSTOLATCC_MIC65091</name>
</gene>
<comment type="caution">
    <text evidence="8">The sequence shown here is derived from an EMBL/GenBank/DDBJ whole genome shotgun (WGS) entry which is preliminary data.</text>
</comment>
<reference evidence="8" key="1">
    <citation type="submission" date="2021-09" db="EMBL/GenBank/DDBJ databases">
        <authorList>
            <consortium name="AG Swart"/>
            <person name="Singh M."/>
            <person name="Singh A."/>
            <person name="Seah K."/>
            <person name="Emmerich C."/>
        </authorList>
    </citation>
    <scope>NUCLEOTIDE SEQUENCE</scope>
    <source>
        <strain evidence="8">ATCC30299</strain>
    </source>
</reference>
<evidence type="ECO:0000256" key="2">
    <source>
        <dbReference type="ARBA" id="ARBA00022801"/>
    </source>
</evidence>
<dbReference type="Gene3D" id="2.60.120.200">
    <property type="match status" value="1"/>
</dbReference>
<feature type="transmembrane region" description="Helical" evidence="5">
    <location>
        <begin position="1601"/>
        <end position="1623"/>
    </location>
</feature>
<keyword evidence="2" id="KW-0378">Hydrolase</keyword>
<keyword evidence="9" id="KW-1185">Reference proteome</keyword>
<dbReference type="EMBL" id="CAJZBQ010000063">
    <property type="protein sequence ID" value="CAG9335769.1"/>
    <property type="molecule type" value="Genomic_DNA"/>
</dbReference>
<dbReference type="GO" id="GO:0000139">
    <property type="term" value="C:Golgi membrane"/>
    <property type="evidence" value="ECO:0007669"/>
    <property type="project" value="TreeGrafter"/>
</dbReference>
<evidence type="ECO:0000259" key="7">
    <source>
        <dbReference type="PROSITE" id="PS00652"/>
    </source>
</evidence>
<proteinExistence type="predicted"/>
<dbReference type="InterPro" id="IPR006212">
    <property type="entry name" value="Furin_repeat"/>
</dbReference>
<sequence>MFSIILLSSFFVILTTAASEERRTTATCSSVLCDSCASASSFECSSCSSSAISISNICLPYCPYGFLTDPCTEYNLRIINAQFGQNKFTGTYASELTVNDASRYQFFNNPEDLDPIPTLWQGLYFSGGKFLKTSTSFYPNVNIAFSLWIRPSNVSSTNDILYLKVTDSWLLRIDGTGGITANLEKTDGSHEITQEIEKNRIMVNNTWSFISYSVSYSPSMQQTTLTQYVDNVIDSSLLVNNMIFRFYNAAQFSLILGCGPAGNFKGFIYTFDYWNVEIRDFSNTFLRFCDGSIDCFRNCEINQYSTGTSCEPCDSSCTAGCIRAGTCSPCIDPLCKNCTGFGTQDCIECVDNAYFNKGICNCASNTFWNSATKKCEATITCDLYDESVCIHCAQGYFLFENVCILKCPTGYSQLDSLCVINPDTNGFVFNLMPHQIKNTVRDLQSNISVTTGMDDGFYPNYMFTDPLAAEYRGYYFNMWSFMKFEDPFYFAPKFTILTWINPQKTGSCTLLEKAIIYNYNPASLQLGFFNGLYPFLSLELADKSTVSYKSLNFLATQQWNLLIVSSSINSDQALIISFQINGVADRSSGLSKSWFEDSDIKEIYIGAFYSYNLEISGSFTGFLWDLKIYNKIMDFSALYSTGCSSSCSLCPLDNSGGCIVNCKLTQYWDGNSCLPCNKSCYNGCVRPDLNCNLCNDIICDICDDYDNTVCINCKANAHLSDDRCSCSDGYYWSTVNEKCEACHISCKVCRNGDFSNCIVCAEGYFMINGLCLAFCPLGYVESNNLCKLVNSQIFHLDLNTLHGIIFDRSSEIPIITGNSSNFYKNYDHDDPVPAYLRGFYFDGISSVLYLPENSLYQSPKLIMSPIITYSIWINPQSADMTIASIHDSSNTKEFELEIINLLPTLTINLQYAGIVTYACSNIVSLYEWNHLMISTLLDRLGHTYISCTINAITNSMPTDIGVSYYQASKSGTRNIIGGKLHQSKIDGFFKGFIYDIQIFNSAKEISYLAQSRCFETCLACLPTQVCIPNCGIDEFWSGSQYNNCTACNSNCHLGCKDSLPNCNLCFNSICEHCTDYASDTCTSCVQNAENATSCNCIDEYGLSNDLTSCVECSIGKYPHEGLCKNCPAQCTSCNNSTICFECVENAEMYENVCRCKTGYGNTNCATIAYFNASIKVNFDNTLNLTFSEDLLNPLLAIDVKIQISSLDESDFSYTISKINDAAWIIDLEAYVEIEKETELSVILNNSVSKTNAILIEQTLTGVLYYYDPYPNSNILSDFSIQSSAAFKAFLGLNLAVSFFTPNPSGFWSMISIMQVIYYLGLSKIPMSESFASFLEDLNAVRYFPNLFSAFIDYDEGISPYDEAVKFNYKSDIAFLNAGSDLTIFIITSVACIFIYAMIKISNSYISGALSAIFKYFKYSIFLRFWIQTYLDVGIAAILSLSYFSSENSVQISSSIFSIFFLIFVVASPTALIKFSYSNLSKITQEEENYYAKWSTLHYEFKNDKGLISTQFYFIFFIRRLIYMINIVLLGQHPETQIVINSLLSAVLIIYFAKYQPYSDLYYQIANLSSEVATLLVMISLSGNLSESVNIKLTTTETVTTALILIIIATQTVASVGVYIRFCYKTLKEGFKMIENPEHKYAISTVQPNVNVEDLERPPITLETESEQTTFSKSMFVISEEEEKS</sequence>
<dbReference type="GO" id="GO:0004252">
    <property type="term" value="F:serine-type endopeptidase activity"/>
    <property type="evidence" value="ECO:0007669"/>
    <property type="project" value="TreeGrafter"/>
</dbReference>
<dbReference type="SUPFAM" id="SSF57184">
    <property type="entry name" value="Growth factor receptor domain"/>
    <property type="match status" value="2"/>
</dbReference>
<keyword evidence="5" id="KW-0812">Transmembrane</keyword>
<dbReference type="CDD" id="cd00064">
    <property type="entry name" value="FU"/>
    <property type="match status" value="2"/>
</dbReference>
<dbReference type="PANTHER" id="PTHR42884:SF23">
    <property type="entry name" value="FURIN-LIKE PROTEASE 2"/>
    <property type="match status" value="1"/>
</dbReference>
<dbReference type="InterPro" id="IPR001368">
    <property type="entry name" value="TNFR/NGFR_Cys_rich_reg"/>
</dbReference>
<evidence type="ECO:0000256" key="1">
    <source>
        <dbReference type="ARBA" id="ARBA00022670"/>
    </source>
</evidence>
<dbReference type="PANTHER" id="PTHR42884">
    <property type="entry name" value="PROPROTEIN CONVERTASE SUBTILISIN/KEXIN-RELATED"/>
    <property type="match status" value="1"/>
</dbReference>